<comment type="caution">
    <text evidence="3">The sequence shown here is derived from an EMBL/GenBank/DDBJ whole genome shotgun (WGS) entry which is preliminary data.</text>
</comment>
<dbReference type="InterPro" id="IPR000847">
    <property type="entry name" value="LysR_HTH_N"/>
</dbReference>
<feature type="domain" description="HTH lysR-type" evidence="1">
    <location>
        <begin position="29"/>
        <end position="85"/>
    </location>
</feature>
<dbReference type="GO" id="GO:0003700">
    <property type="term" value="F:DNA-binding transcription factor activity"/>
    <property type="evidence" value="ECO:0007669"/>
    <property type="project" value="InterPro"/>
</dbReference>
<evidence type="ECO:0000259" key="2">
    <source>
        <dbReference type="Pfam" id="PF12727"/>
    </source>
</evidence>
<dbReference type="PANTHER" id="PTHR38431">
    <property type="entry name" value="BLL2305 PROTEIN"/>
    <property type="match status" value="1"/>
</dbReference>
<accession>A0A366HC36</accession>
<dbReference type="Pfam" id="PF00126">
    <property type="entry name" value="HTH_1"/>
    <property type="match status" value="1"/>
</dbReference>
<dbReference type="Pfam" id="PF12727">
    <property type="entry name" value="PBP_like"/>
    <property type="match status" value="1"/>
</dbReference>
<dbReference type="AlphaFoldDB" id="A0A366HC36"/>
<evidence type="ECO:0000259" key="1">
    <source>
        <dbReference type="Pfam" id="PF00126"/>
    </source>
</evidence>
<dbReference type="InterPro" id="IPR036390">
    <property type="entry name" value="WH_DNA-bd_sf"/>
</dbReference>
<dbReference type="InterPro" id="IPR024370">
    <property type="entry name" value="PBP_domain"/>
</dbReference>
<dbReference type="Proteomes" id="UP000253628">
    <property type="component" value="Unassembled WGS sequence"/>
</dbReference>
<dbReference type="InterPro" id="IPR036388">
    <property type="entry name" value="WH-like_DNA-bd_sf"/>
</dbReference>
<keyword evidence="4" id="KW-1185">Reference proteome</keyword>
<sequence length="369" mass="41130">MTYKFRARLDTEWVLEKPDGSSFVLSDVLRLLASIESLGHIAGACRACNVSYRHAWGLLRHAEKELERPLLETSRRQGTKLTRFAQQLLWANRRIDVRLAPVLDGMTGALQEELQALYTESRPRLRMHASHGFAVEGLMQAVDSQEAPSIELRYRTAIEALASLNRGECDLAGFQVPVGEFQDPILQHYKPWLDPEKHSLIYLAQRETGFFVQPGNPRSIRTVADLGQPGVRFVNRQVGSSTRLLVSLMLRQKGIDPTRIQGFDTSEFTHLAVAAHIVGGMADVGVGVETAAWRCGLDFIPLAKERYFFAVQRDSLSSPLMRQFIDLLLGDSYQSFVGQLAGYDATGLGKVLSPREAFETAFDPLSKAA</sequence>
<dbReference type="PANTHER" id="PTHR38431:SF1">
    <property type="entry name" value="BLL2305 PROTEIN"/>
    <property type="match status" value="1"/>
</dbReference>
<feature type="domain" description="PBP" evidence="2">
    <location>
        <begin position="149"/>
        <end position="328"/>
    </location>
</feature>
<organism evidence="3 4">
    <name type="scientific">Eoetvoesiella caeni</name>
    <dbReference type="NCBI Taxonomy" id="645616"/>
    <lineage>
        <taxon>Bacteria</taxon>
        <taxon>Pseudomonadati</taxon>
        <taxon>Pseudomonadota</taxon>
        <taxon>Betaproteobacteria</taxon>
        <taxon>Burkholderiales</taxon>
        <taxon>Alcaligenaceae</taxon>
        <taxon>Eoetvoesiella</taxon>
    </lineage>
</organism>
<dbReference type="SUPFAM" id="SSF53850">
    <property type="entry name" value="Periplasmic binding protein-like II"/>
    <property type="match status" value="1"/>
</dbReference>
<proteinExistence type="predicted"/>
<reference evidence="3 4" key="1">
    <citation type="submission" date="2018-06" db="EMBL/GenBank/DDBJ databases">
        <title>Genomic Encyclopedia of Type Strains, Phase IV (KMG-IV): sequencing the most valuable type-strain genomes for metagenomic binning, comparative biology and taxonomic classification.</title>
        <authorList>
            <person name="Goeker M."/>
        </authorList>
    </citation>
    <scope>NUCLEOTIDE SEQUENCE [LARGE SCALE GENOMIC DNA]</scope>
    <source>
        <strain evidence="3 4">DSM 25520</strain>
    </source>
</reference>
<protein>
    <submittedName>
        <fullName evidence="3">Molybdate transport repressor ModE-like protein</fullName>
    </submittedName>
</protein>
<dbReference type="EMBL" id="QNRQ01000005">
    <property type="protein sequence ID" value="RBP39488.1"/>
    <property type="molecule type" value="Genomic_DNA"/>
</dbReference>
<dbReference type="SUPFAM" id="SSF46785">
    <property type="entry name" value="Winged helix' DNA-binding domain"/>
    <property type="match status" value="1"/>
</dbReference>
<dbReference type="OrthoDB" id="9805928at2"/>
<evidence type="ECO:0000313" key="4">
    <source>
        <dbReference type="Proteomes" id="UP000253628"/>
    </source>
</evidence>
<evidence type="ECO:0000313" key="3">
    <source>
        <dbReference type="EMBL" id="RBP39488.1"/>
    </source>
</evidence>
<dbReference type="Gene3D" id="1.10.10.10">
    <property type="entry name" value="Winged helix-like DNA-binding domain superfamily/Winged helix DNA-binding domain"/>
    <property type="match status" value="1"/>
</dbReference>
<name>A0A366HC36_9BURK</name>
<gene>
    <name evidence="3" type="ORF">DFR37_105284</name>
</gene>
<dbReference type="RefSeq" id="WP_113933492.1">
    <property type="nucleotide sequence ID" value="NZ_JACCEU010000003.1"/>
</dbReference>